<feature type="transmembrane region" description="Helical" evidence="6">
    <location>
        <begin position="496"/>
        <end position="514"/>
    </location>
</feature>
<gene>
    <name evidence="7" type="ORF">GOP47_0011724</name>
</gene>
<evidence type="ECO:0000256" key="6">
    <source>
        <dbReference type="SAM" id="Phobius"/>
    </source>
</evidence>
<dbReference type="GO" id="GO:0022857">
    <property type="term" value="F:transmembrane transporter activity"/>
    <property type="evidence" value="ECO:0007669"/>
    <property type="project" value="InterPro"/>
</dbReference>
<evidence type="ECO:0000256" key="2">
    <source>
        <dbReference type="ARBA" id="ARBA00005982"/>
    </source>
</evidence>
<keyword evidence="3 6" id="KW-0812">Transmembrane</keyword>
<dbReference type="Proteomes" id="UP000886520">
    <property type="component" value="Chromosome 11"/>
</dbReference>
<dbReference type="InterPro" id="IPR000109">
    <property type="entry name" value="POT_fam"/>
</dbReference>
<evidence type="ECO:0000256" key="4">
    <source>
        <dbReference type="ARBA" id="ARBA00022989"/>
    </source>
</evidence>
<sequence length="558" mass="59703">MKDACSSPLVSYLKGPPKIRCVRDHSTLRVSGLHSTQRHVDRGEGEGCAYVYAFAGEGPRGRPGGRREPALHRLAGPSCWGRAGWLKVFNLHYRSFCIWRPVCGKNNAEAANIASNFAGTALLCSFFGAFLSDAFLGRLWAAVIFQSLSALSLALTSTMVSVIASGPATALESSLFFLALFLTAICSGPVLANLLALGADQLSSAEEKQKYFLAFTVMSTMGQFIAVSVVIYLDSEGLWGWGFWMCTIASAACLAMLAIPLARFPQFKSVGNPFLRSIQVLVATCRKYSVSLPKDPSLLHEISKGELDPGCCKLRHTTSLRFLDKAAVVVESSTGGPWHLCTVSQVEELKSVLRAMPVGIAVILVATANAQGSSLFEEQANAMNRQILASWLAIPCASLNLVSMAGSILTGIVVAAVPWSGRRLKNSVQMQGAALVLGAMAMLVAALVESHRLREVRNTTGFACGCGLKFGKATSGGADFFYTRVAAATRTVGTSFLYIFQGAGTYLLVTALSTRQPSSAGWIATNLNEGHLDYFYWLLMLSLTLTLAIFCLLPANTG</sequence>
<dbReference type="Pfam" id="PF00854">
    <property type="entry name" value="PTR2"/>
    <property type="match status" value="1"/>
</dbReference>
<dbReference type="GO" id="GO:0016020">
    <property type="term" value="C:membrane"/>
    <property type="evidence" value="ECO:0007669"/>
    <property type="project" value="UniProtKB-SubCell"/>
</dbReference>
<dbReference type="InterPro" id="IPR036259">
    <property type="entry name" value="MFS_trans_sf"/>
</dbReference>
<feature type="transmembrane region" description="Helical" evidence="6">
    <location>
        <begin position="391"/>
        <end position="416"/>
    </location>
</feature>
<dbReference type="OrthoDB" id="1978888at2759"/>
<protein>
    <submittedName>
        <fullName evidence="7">Uncharacterized protein</fullName>
    </submittedName>
</protein>
<comment type="caution">
    <text evidence="7">The sequence shown here is derived from an EMBL/GenBank/DDBJ whole genome shotgun (WGS) entry which is preliminary data.</text>
</comment>
<feature type="transmembrane region" description="Helical" evidence="6">
    <location>
        <begin position="239"/>
        <end position="259"/>
    </location>
</feature>
<dbReference type="SUPFAM" id="SSF103473">
    <property type="entry name" value="MFS general substrate transporter"/>
    <property type="match status" value="1"/>
</dbReference>
<comment type="subcellular location">
    <subcellularLocation>
        <location evidence="1">Membrane</location>
        <topology evidence="1">Multi-pass membrane protein</topology>
    </subcellularLocation>
</comment>
<feature type="transmembrane region" description="Helical" evidence="6">
    <location>
        <begin position="428"/>
        <end position="448"/>
    </location>
</feature>
<evidence type="ECO:0000313" key="8">
    <source>
        <dbReference type="Proteomes" id="UP000886520"/>
    </source>
</evidence>
<evidence type="ECO:0000256" key="3">
    <source>
        <dbReference type="ARBA" id="ARBA00022692"/>
    </source>
</evidence>
<keyword evidence="4 6" id="KW-1133">Transmembrane helix</keyword>
<dbReference type="AlphaFoldDB" id="A0A9D4UTT5"/>
<accession>A0A9D4UTT5</accession>
<name>A0A9D4UTT5_ADICA</name>
<dbReference type="PANTHER" id="PTHR11654">
    <property type="entry name" value="OLIGOPEPTIDE TRANSPORTER-RELATED"/>
    <property type="match status" value="1"/>
</dbReference>
<evidence type="ECO:0000256" key="5">
    <source>
        <dbReference type="ARBA" id="ARBA00023136"/>
    </source>
</evidence>
<proteinExistence type="inferred from homology"/>
<dbReference type="Gene3D" id="1.20.1250.20">
    <property type="entry name" value="MFS general substrate transporter like domains"/>
    <property type="match status" value="1"/>
</dbReference>
<organism evidence="7 8">
    <name type="scientific">Adiantum capillus-veneris</name>
    <name type="common">Maidenhair fern</name>
    <dbReference type="NCBI Taxonomy" id="13818"/>
    <lineage>
        <taxon>Eukaryota</taxon>
        <taxon>Viridiplantae</taxon>
        <taxon>Streptophyta</taxon>
        <taxon>Embryophyta</taxon>
        <taxon>Tracheophyta</taxon>
        <taxon>Polypodiopsida</taxon>
        <taxon>Polypodiidae</taxon>
        <taxon>Polypodiales</taxon>
        <taxon>Pteridineae</taxon>
        <taxon>Pteridaceae</taxon>
        <taxon>Vittarioideae</taxon>
        <taxon>Adiantum</taxon>
    </lineage>
</organism>
<feature type="transmembrane region" description="Helical" evidence="6">
    <location>
        <begin position="113"/>
        <end position="132"/>
    </location>
</feature>
<feature type="transmembrane region" description="Helical" evidence="6">
    <location>
        <begin position="534"/>
        <end position="555"/>
    </location>
</feature>
<comment type="similarity">
    <text evidence="2">Belongs to the major facilitator superfamily. Proton-dependent oligopeptide transporter (POT/PTR) (TC 2.A.17) family.</text>
</comment>
<feature type="transmembrane region" description="Helical" evidence="6">
    <location>
        <begin position="139"/>
        <end position="163"/>
    </location>
</feature>
<evidence type="ECO:0000313" key="7">
    <source>
        <dbReference type="EMBL" id="KAI5073711.1"/>
    </source>
</evidence>
<feature type="transmembrane region" description="Helical" evidence="6">
    <location>
        <begin position="211"/>
        <end position="233"/>
    </location>
</feature>
<keyword evidence="5 6" id="KW-0472">Membrane</keyword>
<keyword evidence="8" id="KW-1185">Reference proteome</keyword>
<reference evidence="7" key="1">
    <citation type="submission" date="2021-01" db="EMBL/GenBank/DDBJ databases">
        <title>Adiantum capillus-veneris genome.</title>
        <authorList>
            <person name="Fang Y."/>
            <person name="Liao Q."/>
        </authorList>
    </citation>
    <scope>NUCLEOTIDE SEQUENCE</scope>
    <source>
        <strain evidence="7">H3</strain>
        <tissue evidence="7">Leaf</tissue>
    </source>
</reference>
<dbReference type="EMBL" id="JABFUD020000011">
    <property type="protein sequence ID" value="KAI5073711.1"/>
    <property type="molecule type" value="Genomic_DNA"/>
</dbReference>
<evidence type="ECO:0000256" key="1">
    <source>
        <dbReference type="ARBA" id="ARBA00004141"/>
    </source>
</evidence>
<feature type="transmembrane region" description="Helical" evidence="6">
    <location>
        <begin position="175"/>
        <end position="199"/>
    </location>
</feature>